<sequence>MSSREILIEKIKKYTDAKNKANQKRDAEKSRFESMAPQLYSKIEEILNGIPEITTSTLEPLLPAYSINMASFSITLIDKSIDFDPAEESGFLGLKVSNLFDRPLFFRPLSSGNWEAEDERSDKIIHLSDRVLFERLAALVP</sequence>
<proteinExistence type="predicted"/>
<evidence type="ECO:0000256" key="1">
    <source>
        <dbReference type="SAM" id="Coils"/>
    </source>
</evidence>
<dbReference type="EMBL" id="CABVHW010000018">
    <property type="protein sequence ID" value="VVO23937.1"/>
    <property type="molecule type" value="Genomic_DNA"/>
</dbReference>
<dbReference type="AlphaFoldDB" id="A0A5E7EC33"/>
<protein>
    <submittedName>
        <fullName evidence="2">Uncharacterized protein</fullName>
    </submittedName>
</protein>
<keyword evidence="1" id="KW-0175">Coiled coil</keyword>
<name>A0A5E7EC33_PSEFL</name>
<organism evidence="2 3">
    <name type="scientific">Pseudomonas fluorescens</name>
    <dbReference type="NCBI Taxonomy" id="294"/>
    <lineage>
        <taxon>Bacteria</taxon>
        <taxon>Pseudomonadati</taxon>
        <taxon>Pseudomonadota</taxon>
        <taxon>Gammaproteobacteria</taxon>
        <taxon>Pseudomonadales</taxon>
        <taxon>Pseudomonadaceae</taxon>
        <taxon>Pseudomonas</taxon>
    </lineage>
</organism>
<gene>
    <name evidence="2" type="ORF">PS710_04467</name>
</gene>
<evidence type="ECO:0000313" key="3">
    <source>
        <dbReference type="Proteomes" id="UP000381093"/>
    </source>
</evidence>
<feature type="coiled-coil region" evidence="1">
    <location>
        <begin position="4"/>
        <end position="31"/>
    </location>
</feature>
<accession>A0A5E7EC33</accession>
<dbReference type="Proteomes" id="UP000381093">
    <property type="component" value="Unassembled WGS sequence"/>
</dbReference>
<reference evidence="2 3" key="1">
    <citation type="submission" date="2019-09" db="EMBL/GenBank/DDBJ databases">
        <authorList>
            <person name="Chandra G."/>
            <person name="Truman W A."/>
        </authorList>
    </citation>
    <scope>NUCLEOTIDE SEQUENCE [LARGE SCALE GENOMIC DNA]</scope>
    <source>
        <strain evidence="2">PS710</strain>
    </source>
</reference>
<dbReference type="RefSeq" id="WP_150766414.1">
    <property type="nucleotide sequence ID" value="NZ_CABVHW010000018.1"/>
</dbReference>
<evidence type="ECO:0000313" key="2">
    <source>
        <dbReference type="EMBL" id="VVO23937.1"/>
    </source>
</evidence>